<feature type="transmembrane region" description="Helical" evidence="1">
    <location>
        <begin position="90"/>
        <end position="107"/>
    </location>
</feature>
<keyword evidence="1" id="KW-0472">Membrane</keyword>
<feature type="transmembrane region" description="Helical" evidence="1">
    <location>
        <begin position="36"/>
        <end position="54"/>
    </location>
</feature>
<name>A0A5C6BUU2_9PLAN</name>
<feature type="transmembrane region" description="Helical" evidence="1">
    <location>
        <begin position="66"/>
        <end position="84"/>
    </location>
</feature>
<accession>A0A5C6BUU2</accession>
<gene>
    <name evidence="2" type="ORF">CA54_33000</name>
</gene>
<sequence>MRAAPNQETKSMLQSLQDILSRQWWDYDPSSSLHVVYHWFNVAEGALWCFLGVIVARRFLLNQRSLWEVAYAVAFFLFGISDFVEAQGLYTWLIVYKALNLVLLILLRGHVLKRHYPDSHWI</sequence>
<dbReference type="EMBL" id="SJPP01000001">
    <property type="protein sequence ID" value="TWU14454.1"/>
    <property type="molecule type" value="Genomic_DNA"/>
</dbReference>
<keyword evidence="1" id="KW-0812">Transmembrane</keyword>
<dbReference type="AlphaFoldDB" id="A0A5C6BUU2"/>
<proteinExistence type="predicted"/>
<evidence type="ECO:0000256" key="1">
    <source>
        <dbReference type="SAM" id="Phobius"/>
    </source>
</evidence>
<comment type="caution">
    <text evidence="2">The sequence shown here is derived from an EMBL/GenBank/DDBJ whole genome shotgun (WGS) entry which is preliminary data.</text>
</comment>
<keyword evidence="3" id="KW-1185">Reference proteome</keyword>
<evidence type="ECO:0000313" key="3">
    <source>
        <dbReference type="Proteomes" id="UP000320735"/>
    </source>
</evidence>
<reference evidence="2 3" key="1">
    <citation type="submission" date="2019-02" db="EMBL/GenBank/DDBJ databases">
        <title>Deep-cultivation of Planctomycetes and their phenomic and genomic characterization uncovers novel biology.</title>
        <authorList>
            <person name="Wiegand S."/>
            <person name="Jogler M."/>
            <person name="Boedeker C."/>
            <person name="Pinto D."/>
            <person name="Vollmers J."/>
            <person name="Rivas-Marin E."/>
            <person name="Kohn T."/>
            <person name="Peeters S.H."/>
            <person name="Heuer A."/>
            <person name="Rast P."/>
            <person name="Oberbeckmann S."/>
            <person name="Bunk B."/>
            <person name="Jeske O."/>
            <person name="Meyerdierks A."/>
            <person name="Storesund J.E."/>
            <person name="Kallscheuer N."/>
            <person name="Luecker S."/>
            <person name="Lage O.M."/>
            <person name="Pohl T."/>
            <person name="Merkel B.J."/>
            <person name="Hornburger P."/>
            <person name="Mueller R.-W."/>
            <person name="Bruemmer F."/>
            <person name="Labrenz M."/>
            <person name="Spormann A.M."/>
            <person name="Op Den Camp H."/>
            <person name="Overmann J."/>
            <person name="Amann R."/>
            <person name="Jetten M.S.M."/>
            <person name="Mascher T."/>
            <person name="Medema M.H."/>
            <person name="Devos D.P."/>
            <person name="Kaster A.-K."/>
            <person name="Ovreas L."/>
            <person name="Rohde M."/>
            <person name="Galperin M.Y."/>
            <person name="Jogler C."/>
        </authorList>
    </citation>
    <scope>NUCLEOTIDE SEQUENCE [LARGE SCALE GENOMIC DNA]</scope>
    <source>
        <strain evidence="2 3">CA54</strain>
    </source>
</reference>
<protein>
    <submittedName>
        <fullName evidence="2">Uncharacterized protein</fullName>
    </submittedName>
</protein>
<dbReference type="Proteomes" id="UP000320735">
    <property type="component" value="Unassembled WGS sequence"/>
</dbReference>
<organism evidence="2 3">
    <name type="scientific">Symmachiella macrocystis</name>
    <dbReference type="NCBI Taxonomy" id="2527985"/>
    <lineage>
        <taxon>Bacteria</taxon>
        <taxon>Pseudomonadati</taxon>
        <taxon>Planctomycetota</taxon>
        <taxon>Planctomycetia</taxon>
        <taxon>Planctomycetales</taxon>
        <taxon>Planctomycetaceae</taxon>
        <taxon>Symmachiella</taxon>
    </lineage>
</organism>
<keyword evidence="1" id="KW-1133">Transmembrane helix</keyword>
<evidence type="ECO:0000313" key="2">
    <source>
        <dbReference type="EMBL" id="TWU14454.1"/>
    </source>
</evidence>